<dbReference type="AlphaFoldDB" id="A0A518AXG3"/>
<evidence type="ECO:0000313" key="3">
    <source>
        <dbReference type="Proteomes" id="UP000317093"/>
    </source>
</evidence>
<organism evidence="2 3">
    <name type="scientific">Kolteria novifilia</name>
    <dbReference type="NCBI Taxonomy" id="2527975"/>
    <lineage>
        <taxon>Bacteria</taxon>
        <taxon>Pseudomonadati</taxon>
        <taxon>Planctomycetota</taxon>
        <taxon>Planctomycetia</taxon>
        <taxon>Kolteriales</taxon>
        <taxon>Kolteriaceae</taxon>
        <taxon>Kolteria</taxon>
    </lineage>
</organism>
<feature type="transmembrane region" description="Helical" evidence="1">
    <location>
        <begin position="39"/>
        <end position="59"/>
    </location>
</feature>
<evidence type="ECO:0000313" key="2">
    <source>
        <dbReference type="EMBL" id="QDU59417.1"/>
    </source>
</evidence>
<dbReference type="Proteomes" id="UP000317093">
    <property type="component" value="Chromosome"/>
</dbReference>
<sequence>MPETRNCPDCDAEVSIDATVCPKCQRALEPYAPKTAPMVPVYIAIIVVIFIAVVVYFNWLPTPPELE</sequence>
<dbReference type="RefSeq" id="WP_145253659.1">
    <property type="nucleotide sequence ID" value="NZ_CP036279.1"/>
</dbReference>
<keyword evidence="1" id="KW-0812">Transmembrane</keyword>
<dbReference type="OrthoDB" id="3697260at2"/>
<reference evidence="2 3" key="1">
    <citation type="submission" date="2019-02" db="EMBL/GenBank/DDBJ databases">
        <title>Deep-cultivation of Planctomycetes and their phenomic and genomic characterization uncovers novel biology.</title>
        <authorList>
            <person name="Wiegand S."/>
            <person name="Jogler M."/>
            <person name="Boedeker C."/>
            <person name="Pinto D."/>
            <person name="Vollmers J."/>
            <person name="Rivas-Marin E."/>
            <person name="Kohn T."/>
            <person name="Peeters S.H."/>
            <person name="Heuer A."/>
            <person name="Rast P."/>
            <person name="Oberbeckmann S."/>
            <person name="Bunk B."/>
            <person name="Jeske O."/>
            <person name="Meyerdierks A."/>
            <person name="Storesund J.E."/>
            <person name="Kallscheuer N."/>
            <person name="Luecker S."/>
            <person name="Lage O.M."/>
            <person name="Pohl T."/>
            <person name="Merkel B.J."/>
            <person name="Hornburger P."/>
            <person name="Mueller R.-W."/>
            <person name="Bruemmer F."/>
            <person name="Labrenz M."/>
            <person name="Spormann A.M."/>
            <person name="Op den Camp H."/>
            <person name="Overmann J."/>
            <person name="Amann R."/>
            <person name="Jetten M.S.M."/>
            <person name="Mascher T."/>
            <person name="Medema M.H."/>
            <person name="Devos D.P."/>
            <person name="Kaster A.-K."/>
            <person name="Ovreas L."/>
            <person name="Rohde M."/>
            <person name="Galperin M.Y."/>
            <person name="Jogler C."/>
        </authorList>
    </citation>
    <scope>NUCLEOTIDE SEQUENCE [LARGE SCALE GENOMIC DNA]</scope>
    <source>
        <strain evidence="2 3">Pan216</strain>
    </source>
</reference>
<keyword evidence="1" id="KW-1133">Transmembrane helix</keyword>
<protein>
    <submittedName>
        <fullName evidence="2">Uncharacterized protein</fullName>
    </submittedName>
</protein>
<keyword evidence="1" id="KW-0472">Membrane</keyword>
<evidence type="ECO:0000256" key="1">
    <source>
        <dbReference type="SAM" id="Phobius"/>
    </source>
</evidence>
<proteinExistence type="predicted"/>
<dbReference type="KEGG" id="knv:Pan216_02450"/>
<gene>
    <name evidence="2" type="ORF">Pan216_02450</name>
</gene>
<accession>A0A518AXG3</accession>
<dbReference type="EMBL" id="CP036279">
    <property type="protein sequence ID" value="QDU59417.1"/>
    <property type="molecule type" value="Genomic_DNA"/>
</dbReference>
<name>A0A518AXG3_9BACT</name>
<keyword evidence="3" id="KW-1185">Reference proteome</keyword>